<reference evidence="1" key="1">
    <citation type="journal article" date="2014" name="Front. Microbiol.">
        <title>High frequency of phylogenetically diverse reductive dehalogenase-homologous genes in deep subseafloor sedimentary metagenomes.</title>
        <authorList>
            <person name="Kawai M."/>
            <person name="Futagami T."/>
            <person name="Toyoda A."/>
            <person name="Takaki Y."/>
            <person name="Nishi S."/>
            <person name="Hori S."/>
            <person name="Arai W."/>
            <person name="Tsubouchi T."/>
            <person name="Morono Y."/>
            <person name="Uchiyama I."/>
            <person name="Ito T."/>
            <person name="Fujiyama A."/>
            <person name="Inagaki F."/>
            <person name="Takami H."/>
        </authorList>
    </citation>
    <scope>NUCLEOTIDE SEQUENCE</scope>
    <source>
        <strain evidence="1">Expedition CK06-06</strain>
    </source>
</reference>
<evidence type="ECO:0000313" key="1">
    <source>
        <dbReference type="EMBL" id="GAG89913.1"/>
    </source>
</evidence>
<comment type="caution">
    <text evidence="1">The sequence shown here is derived from an EMBL/GenBank/DDBJ whole genome shotgun (WGS) entry which is preliminary data.</text>
</comment>
<protein>
    <submittedName>
        <fullName evidence="1">Uncharacterized protein</fullName>
    </submittedName>
</protein>
<proteinExistence type="predicted"/>
<gene>
    <name evidence="1" type="ORF">S01H4_23120</name>
</gene>
<dbReference type="EMBL" id="BART01010690">
    <property type="protein sequence ID" value="GAG89913.1"/>
    <property type="molecule type" value="Genomic_DNA"/>
</dbReference>
<name>X1C0C3_9ZZZZ</name>
<organism evidence="1">
    <name type="scientific">marine sediment metagenome</name>
    <dbReference type="NCBI Taxonomy" id="412755"/>
    <lineage>
        <taxon>unclassified sequences</taxon>
        <taxon>metagenomes</taxon>
        <taxon>ecological metagenomes</taxon>
    </lineage>
</organism>
<dbReference type="AlphaFoldDB" id="X1C0C3"/>
<accession>X1C0C3</accession>
<sequence length="41" mass="4808">MANKRIVDGTCLKCNNDKLFTQRSKDNPQYKLKCTKCGWKE</sequence>